<dbReference type="SMART" id="SM00943">
    <property type="entry name" value="Prim-Pol"/>
    <property type="match status" value="1"/>
</dbReference>
<dbReference type="AlphaFoldDB" id="A0A7W7ZWD7"/>
<dbReference type="EMBL" id="JACHIN010000001">
    <property type="protein sequence ID" value="MBB5074556.1"/>
    <property type="molecule type" value="Genomic_DNA"/>
</dbReference>
<proteinExistence type="predicted"/>
<dbReference type="SUPFAM" id="SSF56747">
    <property type="entry name" value="Prim-pol domain"/>
    <property type="match status" value="1"/>
</dbReference>
<dbReference type="Proteomes" id="UP000568380">
    <property type="component" value="Unassembled WGS sequence"/>
</dbReference>
<evidence type="ECO:0000259" key="1">
    <source>
        <dbReference type="SMART" id="SM00943"/>
    </source>
</evidence>
<organism evidence="2 3">
    <name type="scientific">Nonomuraea endophytica</name>
    <dbReference type="NCBI Taxonomy" id="714136"/>
    <lineage>
        <taxon>Bacteria</taxon>
        <taxon>Bacillati</taxon>
        <taxon>Actinomycetota</taxon>
        <taxon>Actinomycetes</taxon>
        <taxon>Streptosporangiales</taxon>
        <taxon>Streptosporangiaceae</taxon>
        <taxon>Nonomuraea</taxon>
    </lineage>
</organism>
<keyword evidence="3" id="KW-1185">Reference proteome</keyword>
<name>A0A7W7ZWD7_9ACTN</name>
<comment type="caution">
    <text evidence="2">The sequence shown here is derived from an EMBL/GenBank/DDBJ whole genome shotgun (WGS) entry which is preliminary data.</text>
</comment>
<dbReference type="CDD" id="cd04859">
    <property type="entry name" value="Prim_Pol"/>
    <property type="match status" value="1"/>
</dbReference>
<feature type="domain" description="DNA primase/polymerase bifunctional N-terminal" evidence="1">
    <location>
        <begin position="10"/>
        <end position="190"/>
    </location>
</feature>
<dbReference type="RefSeq" id="WP_184957576.1">
    <property type="nucleotide sequence ID" value="NZ_JACHIN010000001.1"/>
</dbReference>
<evidence type="ECO:0000313" key="3">
    <source>
        <dbReference type="Proteomes" id="UP000568380"/>
    </source>
</evidence>
<gene>
    <name evidence="2" type="ORF">HNR40_000002</name>
</gene>
<protein>
    <recommendedName>
        <fullName evidence="1">DNA primase/polymerase bifunctional N-terminal domain-containing protein</fullName>
    </recommendedName>
</protein>
<sequence>MPTPNTLRYALAAAARDWWVFPLTPGDKVPLPGMSWKRLATADPAVIGRIWARRPYNIGIACGPSHLVVIDLDTPKPGEQPPERWRQPGVHSGADVFALLCEQAGQPVPWETFQVRTRRGGLHLYFTAPADGPQLGNTSGDQGNGLGWKIDTRAAGGLVVGPGSYVDLPDGTGSYQVLHAAAPAPLPGWLAQRLRPVPAPARPAAPVTRRSGSRGAYLDAAIAGCLDRIAASRTDGNRNTTLWGASVALGQLVAGGALDETTTEVQLLEAAVQTGLTPGEAARTIRSGFRRGAQRPRVVPA</sequence>
<dbReference type="Pfam" id="PF09250">
    <property type="entry name" value="Prim-Pol"/>
    <property type="match status" value="1"/>
</dbReference>
<dbReference type="InterPro" id="IPR015330">
    <property type="entry name" value="DNA_primase/pol_bifunc_N"/>
</dbReference>
<accession>A0A7W7ZWD7</accession>
<evidence type="ECO:0000313" key="2">
    <source>
        <dbReference type="EMBL" id="MBB5074556.1"/>
    </source>
</evidence>
<reference evidence="2 3" key="1">
    <citation type="submission" date="2020-08" db="EMBL/GenBank/DDBJ databases">
        <title>Genomic Encyclopedia of Type Strains, Phase IV (KMG-IV): sequencing the most valuable type-strain genomes for metagenomic binning, comparative biology and taxonomic classification.</title>
        <authorList>
            <person name="Goeker M."/>
        </authorList>
    </citation>
    <scope>NUCLEOTIDE SEQUENCE [LARGE SCALE GENOMIC DNA]</scope>
    <source>
        <strain evidence="2 3">DSM 45385</strain>
    </source>
</reference>